<evidence type="ECO:0000256" key="2">
    <source>
        <dbReference type="ARBA" id="ARBA00008973"/>
    </source>
</evidence>
<keyword evidence="4" id="KW-0472">Membrane</keyword>
<dbReference type="Gene3D" id="3.40.190.10">
    <property type="entry name" value="Periplasmic binding protein-like II"/>
    <property type="match status" value="2"/>
</dbReference>
<evidence type="ECO:0000256" key="7">
    <source>
        <dbReference type="SAM" id="SignalP"/>
    </source>
</evidence>
<proteinExistence type="inferred from homology"/>
<evidence type="ECO:0000256" key="1">
    <source>
        <dbReference type="ARBA" id="ARBA00004635"/>
    </source>
</evidence>
<feature type="chain" id="PRO_5039189910" description="Metal ABC transporter substrate-binding protein" evidence="7">
    <location>
        <begin position="26"/>
        <end position="294"/>
    </location>
</feature>
<reference evidence="8" key="1">
    <citation type="journal article" date="2014" name="Int. J. Syst. Evol. Microbiol.">
        <title>Complete genome sequence of Corynebacterium casei LMG S-19264T (=DSM 44701T), isolated from a smear-ripened cheese.</title>
        <authorList>
            <consortium name="US DOE Joint Genome Institute (JGI-PGF)"/>
            <person name="Walter F."/>
            <person name="Albersmeier A."/>
            <person name="Kalinowski J."/>
            <person name="Ruckert C."/>
        </authorList>
    </citation>
    <scope>NUCLEOTIDE SEQUENCE</scope>
    <source>
        <strain evidence="8">CCM 8433</strain>
    </source>
</reference>
<dbReference type="EMBL" id="BMDT01000003">
    <property type="protein sequence ID" value="GGI65305.1"/>
    <property type="molecule type" value="Genomic_DNA"/>
</dbReference>
<dbReference type="PROSITE" id="PS51257">
    <property type="entry name" value="PROKAR_LIPOPROTEIN"/>
    <property type="match status" value="1"/>
</dbReference>
<gene>
    <name evidence="8" type="primary">yhcJ</name>
    <name evidence="8" type="ORF">GCM10011482_09590</name>
</gene>
<feature type="signal peptide" evidence="7">
    <location>
        <begin position="1"/>
        <end position="25"/>
    </location>
</feature>
<dbReference type="GO" id="GO:0016020">
    <property type="term" value="C:membrane"/>
    <property type="evidence" value="ECO:0007669"/>
    <property type="project" value="UniProtKB-SubCell"/>
</dbReference>
<reference evidence="8" key="2">
    <citation type="submission" date="2020-09" db="EMBL/GenBank/DDBJ databases">
        <authorList>
            <person name="Sun Q."/>
            <person name="Sedlacek I."/>
        </authorList>
    </citation>
    <scope>NUCLEOTIDE SEQUENCE</scope>
    <source>
        <strain evidence="8">CCM 8433</strain>
    </source>
</reference>
<evidence type="ECO:0008006" key="10">
    <source>
        <dbReference type="Google" id="ProtNLM"/>
    </source>
</evidence>
<keyword evidence="5" id="KW-0564">Palmitate</keyword>
<comment type="subcellular location">
    <subcellularLocation>
        <location evidence="1">Membrane</location>
        <topology evidence="1">Lipid-anchor</topology>
    </subcellularLocation>
</comment>
<keyword evidence="9" id="KW-1185">Reference proteome</keyword>
<dbReference type="InterPro" id="IPR004872">
    <property type="entry name" value="Lipoprotein_NlpA"/>
</dbReference>
<comment type="caution">
    <text evidence="8">The sequence shown here is derived from an EMBL/GenBank/DDBJ whole genome shotgun (WGS) entry which is preliminary data.</text>
</comment>
<evidence type="ECO:0000313" key="8">
    <source>
        <dbReference type="EMBL" id="GGI65305.1"/>
    </source>
</evidence>
<dbReference type="AlphaFoldDB" id="A0A917JDM3"/>
<keyword evidence="6" id="KW-0449">Lipoprotein</keyword>
<organism evidence="8 9">
    <name type="scientific">Enterococcus alcedinis</name>
    <dbReference type="NCBI Taxonomy" id="1274384"/>
    <lineage>
        <taxon>Bacteria</taxon>
        <taxon>Bacillati</taxon>
        <taxon>Bacillota</taxon>
        <taxon>Bacilli</taxon>
        <taxon>Lactobacillales</taxon>
        <taxon>Enterococcaceae</taxon>
        <taxon>Enterococcus</taxon>
    </lineage>
</organism>
<evidence type="ECO:0000313" key="9">
    <source>
        <dbReference type="Proteomes" id="UP000622610"/>
    </source>
</evidence>
<keyword evidence="3 7" id="KW-0732">Signal</keyword>
<sequence>MKKKKVGYGFLLFASIILISGCGKASNAETPEKKSIASEQAVEKVIVGSVGSDADIWTFISKSEAAKEAGIEIEVKNITGGPITNAATVDGDVDANAFQSIGYLESFNESSPDKLVPIATTYVEPLGIYSEKFESVEDIAEGSTIALADNPSNTTRGLRLLETAGLIKLKADFDDGIGTPDDIIENPKSLKFTLIDDLTGPRILPDVDVVLISNTIALEGGLNVLKDSIFHEEADTALRATINVIVTKEGRENEAALQKLGELYHSPEVQAYIEETFDGTKVEVEESIETIWGE</sequence>
<comment type="similarity">
    <text evidence="2">Belongs to the NlpA lipoprotein family.</text>
</comment>
<evidence type="ECO:0000256" key="5">
    <source>
        <dbReference type="ARBA" id="ARBA00023139"/>
    </source>
</evidence>
<dbReference type="PANTHER" id="PTHR30429">
    <property type="entry name" value="D-METHIONINE-BINDING LIPOPROTEIN METQ"/>
    <property type="match status" value="1"/>
</dbReference>
<protein>
    <recommendedName>
        <fullName evidence="10">Metal ABC transporter substrate-binding protein</fullName>
    </recommendedName>
</protein>
<accession>A0A917JDM3</accession>
<dbReference type="SUPFAM" id="SSF53850">
    <property type="entry name" value="Periplasmic binding protein-like II"/>
    <property type="match status" value="1"/>
</dbReference>
<dbReference type="PANTHER" id="PTHR30429:SF3">
    <property type="entry name" value="LIPOPROTEIN"/>
    <property type="match status" value="1"/>
</dbReference>
<dbReference type="Proteomes" id="UP000622610">
    <property type="component" value="Unassembled WGS sequence"/>
</dbReference>
<dbReference type="Pfam" id="PF03180">
    <property type="entry name" value="Lipoprotein_9"/>
    <property type="match status" value="1"/>
</dbReference>
<evidence type="ECO:0000256" key="6">
    <source>
        <dbReference type="ARBA" id="ARBA00023288"/>
    </source>
</evidence>
<dbReference type="RefSeq" id="WP_188367144.1">
    <property type="nucleotide sequence ID" value="NZ_BMDT01000003.1"/>
</dbReference>
<name>A0A917JDM3_9ENTE</name>
<evidence type="ECO:0000256" key="4">
    <source>
        <dbReference type="ARBA" id="ARBA00023136"/>
    </source>
</evidence>
<evidence type="ECO:0000256" key="3">
    <source>
        <dbReference type="ARBA" id="ARBA00022729"/>
    </source>
</evidence>